<evidence type="ECO:0000256" key="1">
    <source>
        <dbReference type="SAM" id="MobiDB-lite"/>
    </source>
</evidence>
<feature type="compositionally biased region" description="Low complexity" evidence="1">
    <location>
        <begin position="91"/>
        <end position="103"/>
    </location>
</feature>
<protein>
    <recommendedName>
        <fullName evidence="5">Lipoprotein</fullName>
    </recommendedName>
</protein>
<reference evidence="4" key="1">
    <citation type="submission" date="2019-03" db="EMBL/GenBank/DDBJ databases">
        <title>Complete genome of Methylacidiphilum kamchatkense Kam1.</title>
        <authorList>
            <person name="Kruse T."/>
            <person name="Murarilal Ratnadevi C."/>
            <person name="Erikstad H.-A."/>
            <person name="Birkeland N.-K."/>
        </authorList>
    </citation>
    <scope>NUCLEOTIDE SEQUENCE [LARGE SCALE GENOMIC DNA]</scope>
    <source>
        <strain evidence="4">kam1</strain>
    </source>
</reference>
<proteinExistence type="predicted"/>
<sequence>MNFFEKFRSLPVKVKKVLLLLISCSLAFLACSNKSKKIESEGTRGAKAGKLPEKANEPQPGSSSSGTTGESTAGSPSTSNPPVSGEYKPWGSSGSSQAQQTTSKYPKGISVPGKPGYVKSPYAPDAGLVDVRGFPPGTEVRCPYTGKIFVVP</sequence>
<dbReference type="KEGG" id="mkc:kam1_376"/>
<feature type="signal peptide" evidence="2">
    <location>
        <begin position="1"/>
        <end position="30"/>
    </location>
</feature>
<organism evidence="3 4">
    <name type="scientific">Methylacidiphilum kamchatkense Kam1</name>
    <dbReference type="NCBI Taxonomy" id="1202785"/>
    <lineage>
        <taxon>Bacteria</taxon>
        <taxon>Pseudomonadati</taxon>
        <taxon>Verrucomicrobiota</taxon>
        <taxon>Methylacidiphilae</taxon>
        <taxon>Methylacidiphilales</taxon>
        <taxon>Methylacidiphilaceae</taxon>
        <taxon>Methylacidiphilum (ex Ratnadevi et al. 2023)</taxon>
    </lineage>
</organism>
<dbReference type="STRING" id="1202785.A946_09105"/>
<dbReference type="EMBL" id="CP037899">
    <property type="protein sequence ID" value="QDQ41627.1"/>
    <property type="molecule type" value="Genomic_DNA"/>
</dbReference>
<evidence type="ECO:0000256" key="2">
    <source>
        <dbReference type="SAM" id="SignalP"/>
    </source>
</evidence>
<dbReference type="Proteomes" id="UP000315925">
    <property type="component" value="Chromosome"/>
</dbReference>
<feature type="region of interest" description="Disordered" evidence="1">
    <location>
        <begin position="37"/>
        <end position="122"/>
    </location>
</feature>
<name>A0A516TK66_9BACT</name>
<keyword evidence="2" id="KW-0732">Signal</keyword>
<evidence type="ECO:0008006" key="5">
    <source>
        <dbReference type="Google" id="ProtNLM"/>
    </source>
</evidence>
<feature type="chain" id="PRO_5021952017" description="Lipoprotein" evidence="2">
    <location>
        <begin position="31"/>
        <end position="152"/>
    </location>
</feature>
<gene>
    <name evidence="3" type="ORF">kam1_376</name>
</gene>
<feature type="compositionally biased region" description="Basic and acidic residues" evidence="1">
    <location>
        <begin position="37"/>
        <end position="56"/>
    </location>
</feature>
<accession>A0A516TK66</accession>
<dbReference type="PROSITE" id="PS51257">
    <property type="entry name" value="PROKAR_LIPOPROTEIN"/>
    <property type="match status" value="1"/>
</dbReference>
<dbReference type="AlphaFoldDB" id="A0A516TK66"/>
<evidence type="ECO:0000313" key="4">
    <source>
        <dbReference type="Proteomes" id="UP000315925"/>
    </source>
</evidence>
<feature type="compositionally biased region" description="Low complexity" evidence="1">
    <location>
        <begin position="61"/>
        <end position="78"/>
    </location>
</feature>
<evidence type="ECO:0000313" key="3">
    <source>
        <dbReference type="EMBL" id="QDQ41627.1"/>
    </source>
</evidence>